<protein>
    <recommendedName>
        <fullName evidence="1">DUF7489 domain-containing protein</fullName>
    </recommendedName>
</protein>
<dbReference type="Pfam" id="PF24315">
    <property type="entry name" value="DUF7489"/>
    <property type="match status" value="1"/>
</dbReference>
<dbReference type="OrthoDB" id="3481166at2"/>
<dbReference type="RefSeq" id="WP_046581912.1">
    <property type="nucleotide sequence ID" value="NZ_LAVA02000046.1"/>
</dbReference>
<dbReference type="AlphaFoldDB" id="A0A1J4NUM2"/>
<gene>
    <name evidence="2" type="ORF">WN71_020230</name>
</gene>
<organism evidence="2 3">
    <name type="scientific">Streptomyces mangrovisoli</name>
    <dbReference type="NCBI Taxonomy" id="1428628"/>
    <lineage>
        <taxon>Bacteria</taxon>
        <taxon>Bacillati</taxon>
        <taxon>Actinomycetota</taxon>
        <taxon>Actinomycetes</taxon>
        <taxon>Kitasatosporales</taxon>
        <taxon>Streptomycetaceae</taxon>
        <taxon>Streptomyces</taxon>
    </lineage>
</organism>
<feature type="domain" description="DUF7489" evidence="1">
    <location>
        <begin position="10"/>
        <end position="72"/>
    </location>
</feature>
<dbReference type="InterPro" id="IPR055912">
    <property type="entry name" value="DUF7489"/>
</dbReference>
<comment type="caution">
    <text evidence="2">The sequence shown here is derived from an EMBL/GenBank/DDBJ whole genome shotgun (WGS) entry which is preliminary data.</text>
</comment>
<dbReference type="EMBL" id="LAVA02000046">
    <property type="protein sequence ID" value="OIJ66000.1"/>
    <property type="molecule type" value="Genomic_DNA"/>
</dbReference>
<evidence type="ECO:0000259" key="1">
    <source>
        <dbReference type="Pfam" id="PF24315"/>
    </source>
</evidence>
<evidence type="ECO:0000313" key="2">
    <source>
        <dbReference type="EMBL" id="OIJ66000.1"/>
    </source>
</evidence>
<evidence type="ECO:0000313" key="3">
    <source>
        <dbReference type="Proteomes" id="UP000034196"/>
    </source>
</evidence>
<accession>A0A1J4NUM2</accession>
<reference evidence="2" key="1">
    <citation type="submission" date="2016-10" db="EMBL/GenBank/DDBJ databases">
        <title>Genome sequence of Streptomyces mangrovisoli MUSC 149.</title>
        <authorList>
            <person name="Lee L.-H."/>
            <person name="Ser H.-L."/>
        </authorList>
    </citation>
    <scope>NUCLEOTIDE SEQUENCE [LARGE SCALE GENOMIC DNA]</scope>
    <source>
        <strain evidence="2">MUSC 149</strain>
    </source>
</reference>
<name>A0A1J4NUM2_9ACTN</name>
<dbReference type="Proteomes" id="UP000034196">
    <property type="component" value="Unassembled WGS sequence"/>
</dbReference>
<proteinExistence type="predicted"/>
<keyword evidence="3" id="KW-1185">Reference proteome</keyword>
<sequence>MFTSRKPGPDDAWEGIVEGKSRGMLDGANIYHFAKVRLADGRRVKVRVDRGLWKSLAAGDRIVKEPGSNPARS</sequence>